<dbReference type="AlphaFoldDB" id="A0A6B0JS86"/>
<name>A0A6B0JS86_FRATU</name>
<protein>
    <submittedName>
        <fullName evidence="2">Transglutaminase domain-containing protein</fullName>
    </submittedName>
</protein>
<dbReference type="EMBL" id="VJDK01000061">
    <property type="protein sequence ID" value="MWY75024.1"/>
    <property type="molecule type" value="Genomic_DNA"/>
</dbReference>
<proteinExistence type="predicted"/>
<dbReference type="EMBL" id="VJIQ01000061">
    <property type="protein sequence ID" value="MXB14226.1"/>
    <property type="molecule type" value="Genomic_DNA"/>
</dbReference>
<keyword evidence="1" id="KW-0732">Signal</keyword>
<evidence type="ECO:0000313" key="2">
    <source>
        <dbReference type="EMBL" id="MWY75024.1"/>
    </source>
</evidence>
<gene>
    <name evidence="2" type="ORF">FNB10_08385</name>
    <name evidence="3" type="ORF">FND40_08515</name>
</gene>
<comment type="caution">
    <text evidence="2">The sequence shown here is derived from an EMBL/GenBank/DDBJ whole genome shotgun (WGS) entry which is preliminary data.</text>
</comment>
<reference evidence="2" key="1">
    <citation type="submission" date="2019-06" db="EMBL/GenBank/DDBJ databases">
        <title>Phylogeography and genetic diversity of Francisella tularensis subsp. holarctica in France (1947-2018).</title>
        <authorList>
            <person name="Kevin M."/>
            <person name="Madani N."/>
            <person name="Maurin M."/>
        </authorList>
    </citation>
    <scope>NUCLEOTIDE SEQUENCE</scope>
    <source>
        <strain evidence="2">10-1635/5</strain>
        <strain evidence="3">93-11516</strain>
    </source>
</reference>
<feature type="signal peptide" evidence="1">
    <location>
        <begin position="1"/>
        <end position="17"/>
    </location>
</feature>
<dbReference type="InterPro" id="IPR038765">
    <property type="entry name" value="Papain-like_cys_pep_sf"/>
</dbReference>
<evidence type="ECO:0000256" key="1">
    <source>
        <dbReference type="SAM" id="SignalP"/>
    </source>
</evidence>
<feature type="chain" id="PRO_5036169831" evidence="1">
    <location>
        <begin position="18"/>
        <end position="328"/>
    </location>
</feature>
<dbReference type="SUPFAM" id="SSF54001">
    <property type="entry name" value="Cysteine proteinases"/>
    <property type="match status" value="1"/>
</dbReference>
<evidence type="ECO:0000313" key="3">
    <source>
        <dbReference type="EMBL" id="MXB14226.1"/>
    </source>
</evidence>
<organism evidence="2">
    <name type="scientific">Francisella tularensis</name>
    <dbReference type="NCBI Taxonomy" id="263"/>
    <lineage>
        <taxon>Bacteria</taxon>
        <taxon>Pseudomonadati</taxon>
        <taxon>Pseudomonadota</taxon>
        <taxon>Gammaproteobacteria</taxon>
        <taxon>Thiotrichales</taxon>
        <taxon>Francisellaceae</taxon>
        <taxon>Francisella</taxon>
    </lineage>
</organism>
<sequence length="328" mass="37932">MRLLITTLSLIPSIILAAPQLYNSKDKFINEEIKKHYLKFSTFTYPGLYQDKLKNDLPDDIREIGLLVRKNFIHRTTLAAGNTGTNADLKFGNMQKVPWWRQPEDDILVTAGAMLTELYRRNNSGFVEDREPKDKLVLTCRFVSIMVASILKSKGIPARVRAGHTAYFDMGELGNVSTDHWINQYWNEQENRWITIDVDGSFSLNENFDPYDMPERKFDFPADAWLGIRAGKLDPQHFYNAKPERGAIVVLWSLFYDFHALMNNEIIYTYGPAGGYGGYDKFNSLTKDEFEKIDNLARLMQNPDENFDELVKIWETEKDFRLLMGGLL</sequence>
<dbReference type="RefSeq" id="WP_010030631.1">
    <property type="nucleotide sequence ID" value="NZ_CP025778.1"/>
</dbReference>
<accession>A0A6B0JS86</accession>